<feature type="transmembrane region" description="Helical" evidence="2">
    <location>
        <begin position="71"/>
        <end position="89"/>
    </location>
</feature>
<protein>
    <submittedName>
        <fullName evidence="3">Multisubunit potassium/proton antiporter, PhaG subunit (TC 2.A.63.1.1)</fullName>
    </submittedName>
</protein>
<keyword evidence="2" id="KW-0472">Membrane</keyword>
<feature type="region of interest" description="Disordered" evidence="1">
    <location>
        <begin position="103"/>
        <end position="123"/>
    </location>
</feature>
<accession>A0A1K1ZMK6</accession>
<organism evidence="3 4">
    <name type="scientific">Marinospirillum alkaliphilum DSM 21637</name>
    <dbReference type="NCBI Taxonomy" id="1122209"/>
    <lineage>
        <taxon>Bacteria</taxon>
        <taxon>Pseudomonadati</taxon>
        <taxon>Pseudomonadota</taxon>
        <taxon>Gammaproteobacteria</taxon>
        <taxon>Oceanospirillales</taxon>
        <taxon>Oceanospirillaceae</taxon>
        <taxon>Marinospirillum</taxon>
    </lineage>
</organism>
<feature type="compositionally biased region" description="Polar residues" evidence="1">
    <location>
        <begin position="106"/>
        <end position="116"/>
    </location>
</feature>
<proteinExistence type="predicted"/>
<dbReference type="EMBL" id="FPJW01000012">
    <property type="protein sequence ID" value="SFX75385.1"/>
    <property type="molecule type" value="Genomic_DNA"/>
</dbReference>
<dbReference type="PANTHER" id="PTHR34703:SF1">
    <property type="entry name" value="ANTIPORTER SUBUNIT MNHG2-RELATED"/>
    <property type="match status" value="1"/>
</dbReference>
<dbReference type="NCBIfam" id="NF009316">
    <property type="entry name" value="PRK12674.1-5"/>
    <property type="match status" value="1"/>
</dbReference>
<dbReference type="GO" id="GO:0015385">
    <property type="term" value="F:sodium:proton antiporter activity"/>
    <property type="evidence" value="ECO:0007669"/>
    <property type="project" value="TreeGrafter"/>
</dbReference>
<keyword evidence="2" id="KW-0812">Transmembrane</keyword>
<evidence type="ECO:0000256" key="2">
    <source>
        <dbReference type="SAM" id="Phobius"/>
    </source>
</evidence>
<evidence type="ECO:0000313" key="4">
    <source>
        <dbReference type="Proteomes" id="UP000182350"/>
    </source>
</evidence>
<sequence>MMWLLEGLIALLLLLGALVALLGSWGLARLPDFFMRLHGPTKASTLGVGATLLGSLIYFSSTQPGISVQEALITLFLFVTAPISAHLLARVALHRGLGATAGKPVTEQQASTINNREQQHDNT</sequence>
<name>A0A1K1ZMK6_9GAMM</name>
<dbReference type="STRING" id="1122209.SAMN02745752_02767"/>
<dbReference type="Pfam" id="PF03334">
    <property type="entry name" value="PhaG_MnhG_YufB"/>
    <property type="match status" value="1"/>
</dbReference>
<dbReference type="OrthoDB" id="9813804at2"/>
<keyword evidence="2" id="KW-1133">Transmembrane helix</keyword>
<evidence type="ECO:0000256" key="1">
    <source>
        <dbReference type="SAM" id="MobiDB-lite"/>
    </source>
</evidence>
<dbReference type="AlphaFoldDB" id="A0A1K1ZMK6"/>
<dbReference type="InterPro" id="IPR005133">
    <property type="entry name" value="PhaG_MnhG_YufB"/>
</dbReference>
<dbReference type="RefSeq" id="WP_072327085.1">
    <property type="nucleotide sequence ID" value="NZ_FPJW01000012.1"/>
</dbReference>
<dbReference type="Proteomes" id="UP000182350">
    <property type="component" value="Unassembled WGS sequence"/>
</dbReference>
<dbReference type="NCBIfam" id="TIGR01300">
    <property type="entry name" value="CPA3_mnhG_phaG"/>
    <property type="match status" value="1"/>
</dbReference>
<evidence type="ECO:0000313" key="3">
    <source>
        <dbReference type="EMBL" id="SFX75385.1"/>
    </source>
</evidence>
<keyword evidence="4" id="KW-1185">Reference proteome</keyword>
<feature type="transmembrane region" description="Helical" evidence="2">
    <location>
        <begin position="42"/>
        <end position="59"/>
    </location>
</feature>
<dbReference type="PANTHER" id="PTHR34703">
    <property type="entry name" value="ANTIPORTER SUBUNIT MNHG2-RELATED"/>
    <property type="match status" value="1"/>
</dbReference>
<gene>
    <name evidence="3" type="ORF">SAMN02745752_02767</name>
</gene>
<reference evidence="3 4" key="1">
    <citation type="submission" date="2016-11" db="EMBL/GenBank/DDBJ databases">
        <authorList>
            <person name="Jaros S."/>
            <person name="Januszkiewicz K."/>
            <person name="Wedrychowicz H."/>
        </authorList>
    </citation>
    <scope>NUCLEOTIDE SEQUENCE [LARGE SCALE GENOMIC DNA]</scope>
    <source>
        <strain evidence="3 4">DSM 21637</strain>
    </source>
</reference>